<name>A0AAE0ELK9_9ROSI</name>
<protein>
    <recommendedName>
        <fullName evidence="4">Reverse transcriptase zinc-binding domain-containing protein</fullName>
    </recommendedName>
</protein>
<evidence type="ECO:0000256" key="1">
    <source>
        <dbReference type="SAM" id="MobiDB-lite"/>
    </source>
</evidence>
<feature type="compositionally biased region" description="Basic residues" evidence="1">
    <location>
        <begin position="30"/>
        <end position="39"/>
    </location>
</feature>
<organism evidence="2 3">
    <name type="scientific">Dipteronia sinensis</name>
    <dbReference type="NCBI Taxonomy" id="43782"/>
    <lineage>
        <taxon>Eukaryota</taxon>
        <taxon>Viridiplantae</taxon>
        <taxon>Streptophyta</taxon>
        <taxon>Embryophyta</taxon>
        <taxon>Tracheophyta</taxon>
        <taxon>Spermatophyta</taxon>
        <taxon>Magnoliopsida</taxon>
        <taxon>eudicotyledons</taxon>
        <taxon>Gunneridae</taxon>
        <taxon>Pentapetalae</taxon>
        <taxon>rosids</taxon>
        <taxon>malvids</taxon>
        <taxon>Sapindales</taxon>
        <taxon>Sapindaceae</taxon>
        <taxon>Hippocastanoideae</taxon>
        <taxon>Acereae</taxon>
        <taxon>Dipteronia</taxon>
    </lineage>
</organism>
<keyword evidence="3" id="KW-1185">Reference proteome</keyword>
<dbReference type="EMBL" id="JANJYJ010000001">
    <property type="protein sequence ID" value="KAK3230935.1"/>
    <property type="molecule type" value="Genomic_DNA"/>
</dbReference>
<proteinExistence type="predicted"/>
<evidence type="ECO:0008006" key="4">
    <source>
        <dbReference type="Google" id="ProtNLM"/>
    </source>
</evidence>
<feature type="region of interest" description="Disordered" evidence="1">
    <location>
        <begin position="1"/>
        <end position="39"/>
    </location>
</feature>
<evidence type="ECO:0000313" key="2">
    <source>
        <dbReference type="EMBL" id="KAK3230935.1"/>
    </source>
</evidence>
<comment type="caution">
    <text evidence="2">The sequence shown here is derived from an EMBL/GenBank/DDBJ whole genome shotgun (WGS) entry which is preliminary data.</text>
</comment>
<reference evidence="2" key="1">
    <citation type="journal article" date="2023" name="Plant J.">
        <title>Genome sequences and population genomics provide insights into the demographic history, inbreeding, and mutation load of two 'living fossil' tree species of Dipteronia.</title>
        <authorList>
            <person name="Feng Y."/>
            <person name="Comes H.P."/>
            <person name="Chen J."/>
            <person name="Zhu S."/>
            <person name="Lu R."/>
            <person name="Zhang X."/>
            <person name="Li P."/>
            <person name="Qiu J."/>
            <person name="Olsen K.M."/>
            <person name="Qiu Y."/>
        </authorList>
    </citation>
    <scope>NUCLEOTIDE SEQUENCE</scope>
    <source>
        <strain evidence="2">NBL</strain>
    </source>
</reference>
<dbReference type="PANTHER" id="PTHR47074:SF48">
    <property type="entry name" value="POLYNUCLEOTIDYL TRANSFERASE, RIBONUCLEASE H-LIKE SUPERFAMILY PROTEIN"/>
    <property type="match status" value="1"/>
</dbReference>
<evidence type="ECO:0000313" key="3">
    <source>
        <dbReference type="Proteomes" id="UP001281410"/>
    </source>
</evidence>
<dbReference type="PANTHER" id="PTHR47074">
    <property type="entry name" value="BNAC02G40300D PROTEIN"/>
    <property type="match status" value="1"/>
</dbReference>
<dbReference type="AlphaFoldDB" id="A0AAE0ELK9"/>
<dbReference type="Proteomes" id="UP001281410">
    <property type="component" value="Unassembled WGS sequence"/>
</dbReference>
<dbReference type="InterPro" id="IPR052929">
    <property type="entry name" value="RNase_H-like_EbsB-rel"/>
</dbReference>
<sequence length="213" mass="23530">MSQSVGESQADRGSQSVPGLQAEHQNGQPRGRKRTKTKKCNLAQRGIQIDVSCPICGKQPETTVHALWSCSAIKGIRSMCDSLKNIKVANNFHFQDIMVLCKNILRVDEFELLCMVLWIVWYRRNRSIHDSKLLADSEVVPWAAFFIAEYRGANIGVTGDVGKEKNPPQKWSPPSEGKIKMNTDAAIKADFGRVGVGIIFRDSTGNVLASSAL</sequence>
<gene>
    <name evidence="2" type="ORF">Dsin_002816</name>
</gene>
<feature type="compositionally biased region" description="Polar residues" evidence="1">
    <location>
        <begin position="1"/>
        <end position="28"/>
    </location>
</feature>
<accession>A0AAE0ELK9</accession>